<name>A0A8S5NU74_9CAUD</name>
<sequence length="52" mass="5893">MKKYKHTIVMILLIIAAIIAGYGFICFMVEHIFLSLLMLFCISCALAVEKEV</sequence>
<keyword evidence="1" id="KW-1133">Transmembrane helix</keyword>
<keyword evidence="1" id="KW-0472">Membrane</keyword>
<keyword evidence="1" id="KW-0812">Transmembrane</keyword>
<reference evidence="2" key="1">
    <citation type="journal article" date="2021" name="Proc. Natl. Acad. Sci. U.S.A.">
        <title>A Catalog of Tens of Thousands of Viruses from Human Metagenomes Reveals Hidden Associations with Chronic Diseases.</title>
        <authorList>
            <person name="Tisza M.J."/>
            <person name="Buck C.B."/>
        </authorList>
    </citation>
    <scope>NUCLEOTIDE SEQUENCE</scope>
    <source>
        <strain evidence="2">CtkmZ20</strain>
    </source>
</reference>
<dbReference type="EMBL" id="BK015248">
    <property type="protein sequence ID" value="DAD97826.1"/>
    <property type="molecule type" value="Genomic_DNA"/>
</dbReference>
<proteinExistence type="predicted"/>
<evidence type="ECO:0000313" key="2">
    <source>
        <dbReference type="EMBL" id="DAD97826.1"/>
    </source>
</evidence>
<organism evidence="2">
    <name type="scientific">Myoviridae sp. ctkmZ20</name>
    <dbReference type="NCBI Taxonomy" id="2825166"/>
    <lineage>
        <taxon>Viruses</taxon>
        <taxon>Duplodnaviria</taxon>
        <taxon>Heunggongvirae</taxon>
        <taxon>Uroviricota</taxon>
        <taxon>Caudoviricetes</taxon>
    </lineage>
</organism>
<feature type="transmembrane region" description="Helical" evidence="1">
    <location>
        <begin position="7"/>
        <end position="25"/>
    </location>
</feature>
<accession>A0A8S5NU74</accession>
<protein>
    <submittedName>
        <fullName evidence="2">Periplasmic nitrate reductase</fullName>
    </submittedName>
</protein>
<evidence type="ECO:0000256" key="1">
    <source>
        <dbReference type="SAM" id="Phobius"/>
    </source>
</evidence>